<feature type="signal peptide" evidence="2">
    <location>
        <begin position="1"/>
        <end position="17"/>
    </location>
</feature>
<gene>
    <name evidence="3" type="ORF">GPM918_LOCUS10472</name>
    <name evidence="4" type="ORF">SRO942_LOCUS10473</name>
</gene>
<dbReference type="Proteomes" id="UP000681722">
    <property type="component" value="Unassembled WGS sequence"/>
</dbReference>
<keyword evidence="1" id="KW-0472">Membrane</keyword>
<keyword evidence="5" id="KW-1185">Reference proteome</keyword>
<keyword evidence="1" id="KW-1133">Transmembrane helix</keyword>
<organism evidence="3 5">
    <name type="scientific">Didymodactylos carnosus</name>
    <dbReference type="NCBI Taxonomy" id="1234261"/>
    <lineage>
        <taxon>Eukaryota</taxon>
        <taxon>Metazoa</taxon>
        <taxon>Spiralia</taxon>
        <taxon>Gnathifera</taxon>
        <taxon>Rotifera</taxon>
        <taxon>Eurotatoria</taxon>
        <taxon>Bdelloidea</taxon>
        <taxon>Philodinida</taxon>
        <taxon>Philodinidae</taxon>
        <taxon>Didymodactylos</taxon>
    </lineage>
</organism>
<comment type="caution">
    <text evidence="3">The sequence shown here is derived from an EMBL/GenBank/DDBJ whole genome shotgun (WGS) entry which is preliminary data.</text>
</comment>
<evidence type="ECO:0000313" key="3">
    <source>
        <dbReference type="EMBL" id="CAF0936530.1"/>
    </source>
</evidence>
<keyword evidence="1" id="KW-0812">Transmembrane</keyword>
<dbReference type="AlphaFoldDB" id="A0A814C3W0"/>
<dbReference type="Proteomes" id="UP000663829">
    <property type="component" value="Unassembled WGS sequence"/>
</dbReference>
<reference evidence="3" key="1">
    <citation type="submission" date="2021-02" db="EMBL/GenBank/DDBJ databases">
        <authorList>
            <person name="Nowell W R."/>
        </authorList>
    </citation>
    <scope>NUCLEOTIDE SEQUENCE</scope>
</reference>
<sequence length="284" mass="32959">MLIIFIVFIFLFQQIFCLTYESCCSSDDIYSRNTTITTTLSCLKNDVLKLHSVNHYYGNGCSRSNCKRRSIKYYLMCNNLKMCKISIKCVYMDDQFCPGLKLKPNTLAEHISIDYDCISTEIEPPLIALNRHMTENSIALNYYKPVRSSSIDELVNNTTTIPITTINTEEFNHYNEKVWNEYIIKNYLTKQRSVMLNGEQQQQQQRSLVTDVLWIVIILIIFAFVLIICMLIGLLVYKRILLLNNKKKCLLLNHQYHSFSPGDNMYDNLNGTMKVNVNGTTTDV</sequence>
<feature type="transmembrane region" description="Helical" evidence="1">
    <location>
        <begin position="212"/>
        <end position="237"/>
    </location>
</feature>
<proteinExistence type="predicted"/>
<feature type="chain" id="PRO_5036223997" description="SUEL-type lectin domain-containing protein" evidence="2">
    <location>
        <begin position="18"/>
        <end position="284"/>
    </location>
</feature>
<keyword evidence="2" id="KW-0732">Signal</keyword>
<dbReference type="EMBL" id="CAJOBC010002065">
    <property type="protein sequence ID" value="CAF3713636.1"/>
    <property type="molecule type" value="Genomic_DNA"/>
</dbReference>
<evidence type="ECO:0000256" key="1">
    <source>
        <dbReference type="SAM" id="Phobius"/>
    </source>
</evidence>
<evidence type="ECO:0008006" key="6">
    <source>
        <dbReference type="Google" id="ProtNLM"/>
    </source>
</evidence>
<name>A0A814C3W0_9BILA</name>
<evidence type="ECO:0000256" key="2">
    <source>
        <dbReference type="SAM" id="SignalP"/>
    </source>
</evidence>
<protein>
    <recommendedName>
        <fullName evidence="6">SUEL-type lectin domain-containing protein</fullName>
    </recommendedName>
</protein>
<evidence type="ECO:0000313" key="5">
    <source>
        <dbReference type="Proteomes" id="UP000663829"/>
    </source>
</evidence>
<evidence type="ECO:0000313" key="4">
    <source>
        <dbReference type="EMBL" id="CAF3713636.1"/>
    </source>
</evidence>
<accession>A0A814C3W0</accession>
<dbReference type="EMBL" id="CAJNOQ010002065">
    <property type="protein sequence ID" value="CAF0936530.1"/>
    <property type="molecule type" value="Genomic_DNA"/>
</dbReference>